<feature type="non-terminal residue" evidence="1">
    <location>
        <position position="45"/>
    </location>
</feature>
<evidence type="ECO:0000313" key="1">
    <source>
        <dbReference type="EMBL" id="SVA62131.1"/>
    </source>
</evidence>
<dbReference type="AlphaFoldDB" id="A0A381XC96"/>
<proteinExistence type="predicted"/>
<dbReference type="Gene3D" id="3.90.1170.50">
    <property type="entry name" value="Aldehyde oxidase/xanthine dehydrogenase, a/b hammerhead"/>
    <property type="match status" value="1"/>
</dbReference>
<dbReference type="SUPFAM" id="SSF54665">
    <property type="entry name" value="CO dehydrogenase molybdoprotein N-domain-like"/>
    <property type="match status" value="1"/>
</dbReference>
<dbReference type="InterPro" id="IPR036856">
    <property type="entry name" value="Ald_Oxase/Xan_DH_a/b_sf"/>
</dbReference>
<sequence>MSYTGQPVRRFEDFRLVSGQGFYVDDIKIQGMLHAVFLRSTHAHA</sequence>
<organism evidence="1">
    <name type="scientific">marine metagenome</name>
    <dbReference type="NCBI Taxonomy" id="408172"/>
    <lineage>
        <taxon>unclassified sequences</taxon>
        <taxon>metagenomes</taxon>
        <taxon>ecological metagenomes</taxon>
    </lineage>
</organism>
<reference evidence="1" key="1">
    <citation type="submission" date="2018-05" db="EMBL/GenBank/DDBJ databases">
        <authorList>
            <person name="Lanie J.A."/>
            <person name="Ng W.-L."/>
            <person name="Kazmierczak K.M."/>
            <person name="Andrzejewski T.M."/>
            <person name="Davidsen T.M."/>
            <person name="Wayne K.J."/>
            <person name="Tettelin H."/>
            <person name="Glass J.I."/>
            <person name="Rusch D."/>
            <person name="Podicherti R."/>
            <person name="Tsui H.-C.T."/>
            <person name="Winkler M.E."/>
        </authorList>
    </citation>
    <scope>NUCLEOTIDE SEQUENCE</scope>
</reference>
<dbReference type="EMBL" id="UINC01014592">
    <property type="protein sequence ID" value="SVA62131.1"/>
    <property type="molecule type" value="Genomic_DNA"/>
</dbReference>
<gene>
    <name evidence="1" type="ORF">METZ01_LOCUS114985</name>
</gene>
<protein>
    <recommendedName>
        <fullName evidence="2">Aldehyde oxidase/xanthine dehydrogenase a/b hammerhead domain-containing protein</fullName>
    </recommendedName>
</protein>
<evidence type="ECO:0008006" key="2">
    <source>
        <dbReference type="Google" id="ProtNLM"/>
    </source>
</evidence>
<accession>A0A381XC96</accession>
<name>A0A381XC96_9ZZZZ</name>